<name>A0ABP7UWC1_9FLAO</name>
<dbReference type="EMBL" id="BAABCS010000020">
    <property type="protein sequence ID" value="GAA4054451.1"/>
    <property type="molecule type" value="Genomic_DNA"/>
</dbReference>
<reference evidence="2" key="1">
    <citation type="journal article" date="2019" name="Int. J. Syst. Evol. Microbiol.">
        <title>The Global Catalogue of Microorganisms (GCM) 10K type strain sequencing project: providing services to taxonomists for standard genome sequencing and annotation.</title>
        <authorList>
            <consortium name="The Broad Institute Genomics Platform"/>
            <consortium name="The Broad Institute Genome Sequencing Center for Infectious Disease"/>
            <person name="Wu L."/>
            <person name="Ma J."/>
        </authorList>
    </citation>
    <scope>NUCLEOTIDE SEQUENCE [LARGE SCALE GENOMIC DNA]</scope>
    <source>
        <strain evidence="2">JCM 17068</strain>
    </source>
</reference>
<gene>
    <name evidence="1" type="ORF">GCM10022388_21090</name>
</gene>
<evidence type="ECO:0000313" key="2">
    <source>
        <dbReference type="Proteomes" id="UP001500426"/>
    </source>
</evidence>
<accession>A0ABP7UWC1</accession>
<proteinExistence type="predicted"/>
<dbReference type="Gene3D" id="1.20.120.1550">
    <property type="entry name" value="Protein of unknown function DUF5063"/>
    <property type="match status" value="1"/>
</dbReference>
<organism evidence="1 2">
    <name type="scientific">Flavobacterium chungnamense</name>
    <dbReference type="NCBI Taxonomy" id="706182"/>
    <lineage>
        <taxon>Bacteria</taxon>
        <taxon>Pseudomonadati</taxon>
        <taxon>Bacteroidota</taxon>
        <taxon>Flavobacteriia</taxon>
        <taxon>Flavobacteriales</taxon>
        <taxon>Flavobacteriaceae</taxon>
        <taxon>Flavobacterium</taxon>
    </lineage>
</organism>
<dbReference type="Proteomes" id="UP001500426">
    <property type="component" value="Unassembled WGS sequence"/>
</dbReference>
<dbReference type="RefSeq" id="WP_345094353.1">
    <property type="nucleotide sequence ID" value="NZ_BAABCS010000020.1"/>
</dbReference>
<comment type="caution">
    <text evidence="1">The sequence shown here is derived from an EMBL/GenBank/DDBJ whole genome shotgun (WGS) entry which is preliminary data.</text>
</comment>
<protein>
    <recommendedName>
        <fullName evidence="3">DUF5063 domain-containing protein</fullName>
    </recommendedName>
</protein>
<evidence type="ECO:0008006" key="3">
    <source>
        <dbReference type="Google" id="ProtNLM"/>
    </source>
</evidence>
<sequence length="151" mass="17970">MKDLITTIDEIIKYGLQSNIIESNKEKELEKNLVKLYYLYFDINYEFDENEYLEFDIQKFSNIKDNLKTNFGNFGFYKTILDINDIDNIEDSALGDATDDLLDIIKDLLEIKWRIVNNSLADGLWHFEFIFKNHTQQHILDLLNYLKQKNG</sequence>
<keyword evidence="2" id="KW-1185">Reference proteome</keyword>
<dbReference type="InterPro" id="IPR038312">
    <property type="entry name" value="DUF5063_sf"/>
</dbReference>
<evidence type="ECO:0000313" key="1">
    <source>
        <dbReference type="EMBL" id="GAA4054451.1"/>
    </source>
</evidence>